<keyword evidence="1" id="KW-0472">Membrane</keyword>
<feature type="transmembrane region" description="Helical" evidence="1">
    <location>
        <begin position="20"/>
        <end position="39"/>
    </location>
</feature>
<dbReference type="GO" id="GO:0008233">
    <property type="term" value="F:peptidase activity"/>
    <property type="evidence" value="ECO:0007669"/>
    <property type="project" value="InterPro"/>
</dbReference>
<feature type="transmembrane region" description="Helical" evidence="1">
    <location>
        <begin position="45"/>
        <end position="64"/>
    </location>
</feature>
<feature type="transmembrane region" description="Helical" evidence="1">
    <location>
        <begin position="84"/>
        <end position="105"/>
    </location>
</feature>
<sequence>MVENEITIKKHRPDLKEKSFFFISGLTVSIPFTLFFERISQSLCVLLPVFYANVCAIAIFAPFIEEFAKAYPLFYRHGETEKSIFLLGLLVGLGFGIGEFYIYVFLYGVPFFYRITPVLTHAALTSIVCYGIAKNKPIRFYLLGAGLHLVNNYFAILGGRWNFMGGAAMGMAVLISYYLYTKTSEAVTGLYLS</sequence>
<keyword evidence="1" id="KW-0812">Transmembrane</keyword>
<dbReference type="EMBL" id="LHXT01000017">
    <property type="protein sequence ID" value="KXA98528.1"/>
    <property type="molecule type" value="Genomic_DNA"/>
</dbReference>
<feature type="transmembrane region" description="Helical" evidence="1">
    <location>
        <begin position="163"/>
        <end position="180"/>
    </location>
</feature>
<feature type="transmembrane region" description="Helical" evidence="1">
    <location>
        <begin position="140"/>
        <end position="157"/>
    </location>
</feature>
<dbReference type="Pfam" id="PF13367">
    <property type="entry name" value="PrsW-protease"/>
    <property type="match status" value="1"/>
</dbReference>
<dbReference type="Proteomes" id="UP000070257">
    <property type="component" value="Unassembled WGS sequence"/>
</dbReference>
<keyword evidence="1" id="KW-1133">Transmembrane helix</keyword>
<dbReference type="AlphaFoldDB" id="A0A656YZX3"/>
<evidence type="ECO:0000313" key="2">
    <source>
        <dbReference type="EMBL" id="KXA98528.1"/>
    </source>
</evidence>
<name>A0A656YZX3_9EURY</name>
<dbReference type="InterPro" id="IPR026898">
    <property type="entry name" value="PrsW"/>
</dbReference>
<keyword evidence="3" id="KW-1185">Reference proteome</keyword>
<feature type="transmembrane region" description="Helical" evidence="1">
    <location>
        <begin position="111"/>
        <end position="133"/>
    </location>
</feature>
<proteinExistence type="predicted"/>
<evidence type="ECO:0000313" key="3">
    <source>
        <dbReference type="Proteomes" id="UP000070257"/>
    </source>
</evidence>
<evidence type="ECO:0008006" key="4">
    <source>
        <dbReference type="Google" id="ProtNLM"/>
    </source>
</evidence>
<gene>
    <name evidence="2" type="ORF">AKJ39_01725</name>
</gene>
<accession>A0A656YZX3</accession>
<comment type="caution">
    <text evidence="2">The sequence shown here is derived from an EMBL/GenBank/DDBJ whole genome shotgun (WGS) entry which is preliminary data.</text>
</comment>
<evidence type="ECO:0000256" key="1">
    <source>
        <dbReference type="SAM" id="Phobius"/>
    </source>
</evidence>
<organism evidence="2 3">
    <name type="scientific">candidate division MSBL1 archaeon SCGC-AAA259J03</name>
    <dbReference type="NCBI Taxonomy" id="1698269"/>
    <lineage>
        <taxon>Archaea</taxon>
        <taxon>Methanobacteriati</taxon>
        <taxon>Methanobacteriota</taxon>
        <taxon>candidate division MSBL1</taxon>
    </lineage>
</organism>
<protein>
    <recommendedName>
        <fullName evidence="4">PrsW family intramembrane metalloprotease</fullName>
    </recommendedName>
</protein>
<reference evidence="2 3" key="1">
    <citation type="journal article" date="2016" name="Sci. Rep.">
        <title>Metabolic traits of an uncultured archaeal lineage -MSBL1- from brine pools of the Red Sea.</title>
        <authorList>
            <person name="Mwirichia R."/>
            <person name="Alam I."/>
            <person name="Rashid M."/>
            <person name="Vinu M."/>
            <person name="Ba-Alawi W."/>
            <person name="Anthony Kamau A."/>
            <person name="Kamanda Ngugi D."/>
            <person name="Goker M."/>
            <person name="Klenk H.P."/>
            <person name="Bajic V."/>
            <person name="Stingl U."/>
        </authorList>
    </citation>
    <scope>NUCLEOTIDE SEQUENCE [LARGE SCALE GENOMIC DNA]</scope>
    <source>
        <strain evidence="2">SCGC-AAA259J03</strain>
    </source>
</reference>